<accession>A0A9P8N3I4</accession>
<dbReference type="GO" id="GO:0016593">
    <property type="term" value="C:Cdc73/Paf1 complex"/>
    <property type="evidence" value="ECO:0007669"/>
    <property type="project" value="TreeGrafter"/>
</dbReference>
<dbReference type="InterPro" id="IPR036128">
    <property type="entry name" value="Plus3-like_sf"/>
</dbReference>
<protein>
    <submittedName>
        <fullName evidence="7">Plus-3 domain-containing protein</fullName>
    </submittedName>
</protein>
<feature type="region of interest" description="Disordered" evidence="5">
    <location>
        <begin position="155"/>
        <end position="247"/>
    </location>
</feature>
<dbReference type="GO" id="GO:1990269">
    <property type="term" value="F:RNA polymerase II C-terminal domain phosphoserine binding"/>
    <property type="evidence" value="ECO:0007669"/>
    <property type="project" value="TreeGrafter"/>
</dbReference>
<evidence type="ECO:0000256" key="1">
    <source>
        <dbReference type="ARBA" id="ARBA00004123"/>
    </source>
</evidence>
<dbReference type="AlphaFoldDB" id="A0A9P8N3I4"/>
<dbReference type="InterPro" id="IPR004343">
    <property type="entry name" value="Plus-3_dom"/>
</dbReference>
<dbReference type="Proteomes" id="UP000824596">
    <property type="component" value="Unassembled WGS sequence"/>
</dbReference>
<feature type="compositionally biased region" description="Basic and acidic residues" evidence="5">
    <location>
        <begin position="468"/>
        <end position="482"/>
    </location>
</feature>
<feature type="region of interest" description="Disordered" evidence="5">
    <location>
        <begin position="1"/>
        <end position="108"/>
    </location>
</feature>
<evidence type="ECO:0000313" key="7">
    <source>
        <dbReference type="EMBL" id="KAH0967658.1"/>
    </source>
</evidence>
<name>A0A9P8N3I4_9HYPO</name>
<organism evidence="7 8">
    <name type="scientific">Hirsutella rhossiliensis</name>
    <dbReference type="NCBI Taxonomy" id="111463"/>
    <lineage>
        <taxon>Eukaryota</taxon>
        <taxon>Fungi</taxon>
        <taxon>Dikarya</taxon>
        <taxon>Ascomycota</taxon>
        <taxon>Pezizomycotina</taxon>
        <taxon>Sordariomycetes</taxon>
        <taxon>Hypocreomycetidae</taxon>
        <taxon>Hypocreales</taxon>
        <taxon>Ophiocordycipitaceae</taxon>
        <taxon>Hirsutella</taxon>
    </lineage>
</organism>
<evidence type="ECO:0000256" key="4">
    <source>
        <dbReference type="ARBA" id="ARBA00023242"/>
    </source>
</evidence>
<feature type="region of interest" description="Disordered" evidence="5">
    <location>
        <begin position="506"/>
        <end position="535"/>
    </location>
</feature>
<dbReference type="OrthoDB" id="166375at2759"/>
<gene>
    <name evidence="7" type="ORF">HRG_00300</name>
</gene>
<keyword evidence="8" id="KW-1185">Reference proteome</keyword>
<feature type="compositionally biased region" description="Low complexity" evidence="5">
    <location>
        <begin position="22"/>
        <end position="35"/>
    </location>
</feature>
<comment type="subcellular location">
    <subcellularLocation>
        <location evidence="1">Nucleus</location>
    </subcellularLocation>
</comment>
<keyword evidence="4" id="KW-0539">Nucleus</keyword>
<dbReference type="EMBL" id="JAIZPD010000001">
    <property type="protein sequence ID" value="KAH0967658.1"/>
    <property type="molecule type" value="Genomic_DNA"/>
</dbReference>
<evidence type="ECO:0000256" key="3">
    <source>
        <dbReference type="ARBA" id="ARBA00023163"/>
    </source>
</evidence>
<dbReference type="Pfam" id="PF03126">
    <property type="entry name" value="Plus-3"/>
    <property type="match status" value="1"/>
</dbReference>
<dbReference type="SMART" id="SM00719">
    <property type="entry name" value="Plus3"/>
    <property type="match status" value="1"/>
</dbReference>
<dbReference type="PANTHER" id="PTHR13115:SF8">
    <property type="entry name" value="RNA POLYMERASE-ASSOCIATED PROTEIN RTF1 HOMOLOG"/>
    <property type="match status" value="1"/>
</dbReference>
<dbReference type="Gene3D" id="3.90.70.200">
    <property type="entry name" value="Plus-3 domain"/>
    <property type="match status" value="1"/>
</dbReference>
<reference evidence="7" key="1">
    <citation type="submission" date="2021-09" db="EMBL/GenBank/DDBJ databases">
        <title>A high-quality genome of the endoparasitic fungus Hirsutella rhossiliensis with a comparison of Hirsutella genomes reveals transposable elements contributing to genome size variation.</title>
        <authorList>
            <person name="Lin R."/>
            <person name="Jiao Y."/>
            <person name="Sun X."/>
            <person name="Ling J."/>
            <person name="Xie B."/>
            <person name="Cheng X."/>
        </authorList>
    </citation>
    <scope>NUCLEOTIDE SEQUENCE</scope>
    <source>
        <strain evidence="7">HR02</strain>
    </source>
</reference>
<comment type="caution">
    <text evidence="7">The sequence shown here is derived from an EMBL/GenBank/DDBJ whole genome shotgun (WGS) entry which is preliminary data.</text>
</comment>
<dbReference type="GeneID" id="68349429"/>
<feature type="compositionally biased region" description="Basic and acidic residues" evidence="5">
    <location>
        <begin position="196"/>
        <end position="247"/>
    </location>
</feature>
<evidence type="ECO:0000256" key="2">
    <source>
        <dbReference type="ARBA" id="ARBA00023015"/>
    </source>
</evidence>
<dbReference type="RefSeq" id="XP_044725171.1">
    <property type="nucleotide sequence ID" value="XM_044858771.1"/>
</dbReference>
<dbReference type="FunFam" id="3.90.70.200:FF:000005">
    <property type="entry name" value="Related to Pol II transcription elongation factor"/>
    <property type="match status" value="1"/>
</dbReference>
<feature type="region of interest" description="Disordered" evidence="5">
    <location>
        <begin position="452"/>
        <end position="482"/>
    </location>
</feature>
<sequence length="564" mass="63402">MADIDDELLALAGGDSEDEGFASPPRDASASPPSSTRKEAGKSLSKKPKRTRNRDSEDEGEASSAPSSPNSLESAPMDESDSDAEQPAPRERAPAGGTTDSDDKYPIDGMFMSQAEKAEIMAMREVEREQIIADRISEIERQRQNRLLRQMVTSVENEERKYVKKKRSADTAELEDVERKASRPRTGKASETAMDSLRRARAEKQRRKEDQERRRDEFSPRRDSREPESDDGFERARSRTPVEKEIKSLPPAELRDYERVRLGRNEFAQVCFTPGFEAAITGCFIRISVGAHPETGIEQYRMAVIKAFATGRPYALGGPNGPFVTDQYVKAAHGKAVKEFPFIAASSGKFTDGELNRYQVTCQNENMTLPTKQFLMDKVDDINRLISHTWTSEEIKTRLAKRNELKRRFDPAERERIGRLLDEAVAKGDEQKAEELQEKLDKLSSQRLAFRTTLGPSKGSEGPALSSEQDRLAERNRENRRMNAELVRKAQLKEKAKVREIEMAIKRGEQRASPNGNGTSTPTAGTPKLQEKKYEDNKGLPTIHKPLMDDDVIGALDLDIDVEI</sequence>
<keyword evidence="2" id="KW-0805">Transcription regulation</keyword>
<proteinExistence type="predicted"/>
<feature type="domain" description="Plus3" evidence="6">
    <location>
        <begin position="251"/>
        <end position="387"/>
    </location>
</feature>
<dbReference type="PANTHER" id="PTHR13115">
    <property type="entry name" value="RNA POLYMERASE-ASSOCIATED PROTEIN RTF1 HOMOLOG"/>
    <property type="match status" value="1"/>
</dbReference>
<feature type="compositionally biased region" description="Low complexity" evidence="5">
    <location>
        <begin position="62"/>
        <end position="75"/>
    </location>
</feature>
<evidence type="ECO:0000256" key="5">
    <source>
        <dbReference type="SAM" id="MobiDB-lite"/>
    </source>
</evidence>
<feature type="compositionally biased region" description="Polar residues" evidence="5">
    <location>
        <begin position="512"/>
        <end position="524"/>
    </location>
</feature>
<keyword evidence="3" id="KW-0804">Transcription</keyword>
<evidence type="ECO:0000259" key="6">
    <source>
        <dbReference type="PROSITE" id="PS51360"/>
    </source>
</evidence>
<dbReference type="SUPFAM" id="SSF159042">
    <property type="entry name" value="Plus3-like"/>
    <property type="match status" value="1"/>
</dbReference>
<dbReference type="GO" id="GO:0003677">
    <property type="term" value="F:DNA binding"/>
    <property type="evidence" value="ECO:0007669"/>
    <property type="project" value="InterPro"/>
</dbReference>
<dbReference type="PROSITE" id="PS51360">
    <property type="entry name" value="PLUS3"/>
    <property type="match status" value="1"/>
</dbReference>
<evidence type="ECO:0000313" key="8">
    <source>
        <dbReference type="Proteomes" id="UP000824596"/>
    </source>
</evidence>